<dbReference type="InterPro" id="IPR004398">
    <property type="entry name" value="RNA_MeTrfase_RsmD"/>
</dbReference>
<protein>
    <submittedName>
        <fullName evidence="3">RNA methyltransferase, RsmD</fullName>
    </submittedName>
</protein>
<dbReference type="GO" id="GO:0008168">
    <property type="term" value="F:methyltransferase activity"/>
    <property type="evidence" value="ECO:0007669"/>
    <property type="project" value="UniProtKB-KW"/>
</dbReference>
<evidence type="ECO:0000313" key="3">
    <source>
        <dbReference type="EMBL" id="CEI73729.1"/>
    </source>
</evidence>
<proteinExistence type="predicted"/>
<dbReference type="EMBL" id="LN650648">
    <property type="protein sequence ID" value="CEI73729.1"/>
    <property type="molecule type" value="Genomic_DNA"/>
</dbReference>
<evidence type="ECO:0000256" key="2">
    <source>
        <dbReference type="ARBA" id="ARBA00022679"/>
    </source>
</evidence>
<dbReference type="InterPro" id="IPR002052">
    <property type="entry name" value="DNA_methylase_N6_adenine_CS"/>
</dbReference>
<dbReference type="CDD" id="cd02440">
    <property type="entry name" value="AdoMet_MTases"/>
    <property type="match status" value="1"/>
</dbReference>
<dbReference type="KEGG" id="rhom:FRIFI_2201"/>
<dbReference type="PANTHER" id="PTHR43542:SF1">
    <property type="entry name" value="METHYLTRANSFERASE"/>
    <property type="match status" value="1"/>
</dbReference>
<name>A0A2P2BTQ3_9FIRM</name>
<dbReference type="InterPro" id="IPR029063">
    <property type="entry name" value="SAM-dependent_MTases_sf"/>
</dbReference>
<keyword evidence="1 3" id="KW-0489">Methyltransferase</keyword>
<sequence length="183" mass="20885">MRVISGKVRGLKLNTPKNEDVRPTTDRVKESLFNMINPYMMESNILDLFAGTGSLGIECLSRGASKCTFVDVSRESIALVKSNIKKARFENESEVLNLDFKDAISKLKIKNNKFDVIFMDPPYYKDMFIDALEKIDNANILKEDGIIVVEHDTKDKFPEEIGSLEKSRDKKYGNTTLTFYKLK</sequence>
<accession>A0A2P2BTQ3</accession>
<dbReference type="GO" id="GO:0031167">
    <property type="term" value="P:rRNA methylation"/>
    <property type="evidence" value="ECO:0007669"/>
    <property type="project" value="InterPro"/>
</dbReference>
<reference evidence="3 4" key="1">
    <citation type="submission" date="2014-09" db="EMBL/GenBank/DDBJ databases">
        <authorList>
            <person name="Hornung B.V."/>
        </authorList>
    </citation>
    <scope>NUCLEOTIDE SEQUENCE [LARGE SCALE GENOMIC DNA]</scope>
    <source>
        <strain evidence="3 4">FRIFI</strain>
    </source>
</reference>
<organism evidence="3 4">
    <name type="scientific">Romboutsia hominis</name>
    <dbReference type="NCBI Taxonomy" id="1507512"/>
    <lineage>
        <taxon>Bacteria</taxon>
        <taxon>Bacillati</taxon>
        <taxon>Bacillota</taxon>
        <taxon>Clostridia</taxon>
        <taxon>Peptostreptococcales</taxon>
        <taxon>Peptostreptococcaceae</taxon>
        <taxon>Romboutsia</taxon>
    </lineage>
</organism>
<evidence type="ECO:0000256" key="1">
    <source>
        <dbReference type="ARBA" id="ARBA00022603"/>
    </source>
</evidence>
<keyword evidence="4" id="KW-1185">Reference proteome</keyword>
<dbReference type="Proteomes" id="UP000245695">
    <property type="component" value="Chromosome 1"/>
</dbReference>
<dbReference type="AlphaFoldDB" id="A0A2P2BTQ3"/>
<dbReference type="NCBIfam" id="TIGR00095">
    <property type="entry name" value="16S rRNA (guanine(966)-N(2))-methyltransferase RsmD"/>
    <property type="match status" value="1"/>
</dbReference>
<dbReference type="Pfam" id="PF03602">
    <property type="entry name" value="Cons_hypoth95"/>
    <property type="match status" value="1"/>
</dbReference>
<gene>
    <name evidence="3" type="ORF">FRIFI_2201</name>
</gene>
<dbReference type="PROSITE" id="PS00092">
    <property type="entry name" value="N6_MTASE"/>
    <property type="match status" value="1"/>
</dbReference>
<evidence type="ECO:0000313" key="4">
    <source>
        <dbReference type="Proteomes" id="UP000245695"/>
    </source>
</evidence>
<keyword evidence="2 3" id="KW-0808">Transferase</keyword>
<dbReference type="SUPFAM" id="SSF53335">
    <property type="entry name" value="S-adenosyl-L-methionine-dependent methyltransferases"/>
    <property type="match status" value="1"/>
</dbReference>
<dbReference type="GO" id="GO:0003676">
    <property type="term" value="F:nucleic acid binding"/>
    <property type="evidence" value="ECO:0007669"/>
    <property type="project" value="InterPro"/>
</dbReference>
<dbReference type="Gene3D" id="3.40.50.150">
    <property type="entry name" value="Vaccinia Virus protein VP39"/>
    <property type="match status" value="1"/>
</dbReference>
<dbReference type="RefSeq" id="WP_092924373.1">
    <property type="nucleotide sequence ID" value="NZ_FJTZ01000012.1"/>
</dbReference>
<dbReference type="PANTHER" id="PTHR43542">
    <property type="entry name" value="METHYLTRANSFERASE"/>
    <property type="match status" value="1"/>
</dbReference>
<dbReference type="PIRSF" id="PIRSF004553">
    <property type="entry name" value="CHP00095"/>
    <property type="match status" value="1"/>
</dbReference>